<dbReference type="Pfam" id="PF14378">
    <property type="entry name" value="PAP2_3"/>
    <property type="match status" value="1"/>
</dbReference>
<keyword evidence="1" id="KW-1133">Transmembrane helix</keyword>
<dbReference type="RefSeq" id="WP_102322055.1">
    <property type="nucleotide sequence ID" value="NZ_JABBXC010000011.1"/>
</dbReference>
<keyword evidence="6" id="KW-1185">Reference proteome</keyword>
<dbReference type="SUPFAM" id="SSF48317">
    <property type="entry name" value="Acid phosphatase/Vanadium-dependent haloperoxidase"/>
    <property type="match status" value="1"/>
</dbReference>
<dbReference type="EMBL" id="JABCJR010000010">
    <property type="protein sequence ID" value="NMR69681.1"/>
    <property type="molecule type" value="Genomic_DNA"/>
</dbReference>
<keyword evidence="1" id="KW-0472">Membrane</keyword>
<protein>
    <submittedName>
        <fullName evidence="3">PAP2 family protein</fullName>
    </submittedName>
</protein>
<feature type="domain" description="Inositolphosphotransferase Aur1/Ipt1" evidence="2">
    <location>
        <begin position="140"/>
        <end position="344"/>
    </location>
</feature>
<feature type="transmembrane region" description="Helical" evidence="1">
    <location>
        <begin position="20"/>
        <end position="42"/>
    </location>
</feature>
<evidence type="ECO:0000313" key="4">
    <source>
        <dbReference type="EMBL" id="PMP10318.1"/>
    </source>
</evidence>
<dbReference type="AlphaFoldDB" id="A0AAP8MWL8"/>
<dbReference type="InterPro" id="IPR026841">
    <property type="entry name" value="Aur1/Ipt1"/>
</dbReference>
<reference evidence="5" key="1">
    <citation type="submission" date="2016-07" db="EMBL/GenBank/DDBJ databases">
        <title>Nontailed viruses are major unrecognized killers of bacteria in the ocean.</title>
        <authorList>
            <person name="Kauffman K."/>
            <person name="Hussain F."/>
            <person name="Yang J."/>
            <person name="Arevalo P."/>
            <person name="Brown J."/>
            <person name="Cutler M."/>
            <person name="Kelly L."/>
            <person name="Polz M.F."/>
        </authorList>
    </citation>
    <scope>NUCLEOTIDE SEQUENCE [LARGE SCALE GENOMIC DNA]</scope>
    <source>
        <strain evidence="5">10N.222.49.A5</strain>
    </source>
</reference>
<feature type="transmembrane region" description="Helical" evidence="1">
    <location>
        <begin position="279"/>
        <end position="301"/>
    </location>
</feature>
<dbReference type="InterPro" id="IPR036938">
    <property type="entry name" value="PAP2/HPO_sf"/>
</dbReference>
<comment type="caution">
    <text evidence="4">The sequence shown here is derived from an EMBL/GenBank/DDBJ whole genome shotgun (WGS) entry which is preliminary data.</text>
</comment>
<gene>
    <name evidence="4" type="ORF">BCS93_10860</name>
    <name evidence="3" type="ORF">HJ568_06800</name>
</gene>
<feature type="transmembrane region" description="Helical" evidence="1">
    <location>
        <begin position="334"/>
        <end position="352"/>
    </location>
</feature>
<feature type="transmembrane region" description="Helical" evidence="1">
    <location>
        <begin position="101"/>
        <end position="121"/>
    </location>
</feature>
<dbReference type="EMBL" id="MDBO01000074">
    <property type="protein sequence ID" value="PMP10318.1"/>
    <property type="molecule type" value="Genomic_DNA"/>
</dbReference>
<evidence type="ECO:0000313" key="6">
    <source>
        <dbReference type="Proteomes" id="UP000590068"/>
    </source>
</evidence>
<feature type="transmembrane region" description="Helical" evidence="1">
    <location>
        <begin position="165"/>
        <end position="188"/>
    </location>
</feature>
<feature type="transmembrane region" description="Helical" evidence="1">
    <location>
        <begin position="308"/>
        <end position="328"/>
    </location>
</feature>
<feature type="transmembrane region" description="Helical" evidence="1">
    <location>
        <begin position="54"/>
        <end position="81"/>
    </location>
</feature>
<accession>A0AAP8MWL8</accession>
<evidence type="ECO:0000259" key="2">
    <source>
        <dbReference type="Pfam" id="PF14378"/>
    </source>
</evidence>
<sequence>MILEPIGRKISLLSGKVRQVDCALLKVIFINTCFLIAIDLIFKNYTEQISIDYYLYLSALVNGVVVSLVVYFSYLFIICAIKKEPNPLKYIAYRYKDLLTLHRFIPACTFLCLFLLTSGLYTSLKVSIPIINSFSWDVAFTELDRYLHFGYDPWVLTHKLASSPYATLVINILYNLWFFVFWTFLVLLSFSESSTKYHAILTFNLCWLVNGILFAILFSSAGPCFFLNLPDGDGTFTPLIDILSKQDEYLHSKGIEFGVAALKVQDYIWNNYERGTMEIGAGISAFPSMHVSIATLMAITCYEVNKKLGLLAWLYTFIILFGSVHLGWHYAVDGYFSLVSTVLIWIIVKSIIKKAN</sequence>
<evidence type="ECO:0000313" key="3">
    <source>
        <dbReference type="EMBL" id="NMR69681.1"/>
    </source>
</evidence>
<reference evidence="4" key="2">
    <citation type="submission" date="2016-07" db="EMBL/GenBank/DDBJ databases">
        <authorList>
            <person name="Kauffman K."/>
            <person name="Arevalo P."/>
            <person name="Polz M.F."/>
        </authorList>
    </citation>
    <scope>NUCLEOTIDE SEQUENCE</scope>
    <source>
        <strain evidence="4">10N.222.49.A5</strain>
    </source>
</reference>
<reference evidence="3 6" key="4">
    <citation type="submission" date="2020-04" db="EMBL/GenBank/DDBJ databases">
        <title>WGS-Seq of Vibrio isolated by the O'Toole Lab.</title>
        <authorList>
            <person name="Mckone K.P."/>
            <person name="Whitaker R."/>
            <person name="Sevigney J.L."/>
            <person name="Herring J.B."/>
            <person name="O'Toole G."/>
        </authorList>
    </citation>
    <scope>NUCLEOTIDE SEQUENCE [LARGE SCALE GENOMIC DNA]</scope>
    <source>
        <strain evidence="3 6">BS_02</strain>
    </source>
</reference>
<name>A0AAP8MWL8_9VIBR</name>
<dbReference type="Proteomes" id="UP000590068">
    <property type="component" value="Unassembled WGS sequence"/>
</dbReference>
<keyword evidence="1" id="KW-0812">Transmembrane</keyword>
<evidence type="ECO:0000313" key="5">
    <source>
        <dbReference type="Proteomes" id="UP000235611"/>
    </source>
</evidence>
<feature type="transmembrane region" description="Helical" evidence="1">
    <location>
        <begin position="200"/>
        <end position="221"/>
    </location>
</feature>
<evidence type="ECO:0000256" key="1">
    <source>
        <dbReference type="SAM" id="Phobius"/>
    </source>
</evidence>
<proteinExistence type="predicted"/>
<dbReference type="GO" id="GO:0016020">
    <property type="term" value="C:membrane"/>
    <property type="evidence" value="ECO:0007669"/>
    <property type="project" value="UniProtKB-SubCell"/>
</dbReference>
<dbReference type="Proteomes" id="UP000235611">
    <property type="component" value="Unassembled WGS sequence"/>
</dbReference>
<organism evidence="4 5">
    <name type="scientific">Vibrio breoganii</name>
    <dbReference type="NCBI Taxonomy" id="553239"/>
    <lineage>
        <taxon>Bacteria</taxon>
        <taxon>Pseudomonadati</taxon>
        <taxon>Pseudomonadota</taxon>
        <taxon>Gammaproteobacteria</taxon>
        <taxon>Vibrionales</taxon>
        <taxon>Vibrionaceae</taxon>
        <taxon>Vibrio</taxon>
    </lineage>
</organism>
<reference evidence="4" key="3">
    <citation type="journal article" date="2018" name="Nature">
        <title>A major lineage of non-tailed dsDNA viruses as unrecognized killers of marine bacteria.</title>
        <authorList>
            <person name="Kauffman K.M."/>
            <person name="Hussain F.A."/>
            <person name="Yang J."/>
            <person name="Arevalo P."/>
            <person name="Brown J.M."/>
            <person name="Chang W.K."/>
            <person name="VanInsberghe D."/>
            <person name="Elsherbini J."/>
            <person name="Sharma R.S."/>
            <person name="Cutler M.B."/>
            <person name="Kelly L."/>
            <person name="Polz M.F."/>
        </authorList>
    </citation>
    <scope>NUCLEOTIDE SEQUENCE</scope>
    <source>
        <strain evidence="4">10N.222.49.A5</strain>
    </source>
</reference>